<feature type="transmembrane region" description="Helical" evidence="2">
    <location>
        <begin position="406"/>
        <end position="424"/>
    </location>
</feature>
<sequence>MLSIPYSTSQDGLHDHDSNSDQPAQPKPSYPSIPTSFMHFYDIKPESLMHEILISSSSSATPPPLQFNLKHAHMDQSKVEVITTAAVITTTSDPQSLSSLASSSSSNLSLTPELAKEPSPPWKFFEHQNPAAIYGNSIPAHENSTPHDHHDQLHHASPTPSPDFHPVVETLRELELGKHILVMAVPMAVGIFSIYNVVNASLVMRLTAVAVSVGFVGIWNGLLMRRTCHGISNAIELLGIAFMLLAFFGIIACFLQDGNLIWIPFLCWVLSLVPFVLVFRFRGRNKEYWFAQVHVHCGEYVLMEDHPIFEIVEQQQLGRNVLVLAIPMAIALFSIYKFDSSNLIEIMPAMRLIALMLSVAVALISNGILLRIWKRVSNLVELLGIALMFGAFYMFGMLLLPGVLALIPAICFMLGLIPFVKAFFSQKEPETIGSNTDADSLPPV</sequence>
<feature type="region of interest" description="Disordered" evidence="1">
    <location>
        <begin position="137"/>
        <end position="161"/>
    </location>
</feature>
<organism evidence="3 4">
    <name type="scientific">Hevea brasiliensis</name>
    <name type="common">Para rubber tree</name>
    <name type="synonym">Siphonia brasiliensis</name>
    <dbReference type="NCBI Taxonomy" id="3981"/>
    <lineage>
        <taxon>Eukaryota</taxon>
        <taxon>Viridiplantae</taxon>
        <taxon>Streptophyta</taxon>
        <taxon>Embryophyta</taxon>
        <taxon>Tracheophyta</taxon>
        <taxon>Spermatophyta</taxon>
        <taxon>Magnoliopsida</taxon>
        <taxon>eudicotyledons</taxon>
        <taxon>Gunneridae</taxon>
        <taxon>Pentapetalae</taxon>
        <taxon>rosids</taxon>
        <taxon>fabids</taxon>
        <taxon>Malpighiales</taxon>
        <taxon>Euphorbiaceae</taxon>
        <taxon>Crotonoideae</taxon>
        <taxon>Micrandreae</taxon>
        <taxon>Hevea</taxon>
    </lineage>
</organism>
<feature type="transmembrane region" description="Helical" evidence="2">
    <location>
        <begin position="204"/>
        <end position="223"/>
    </location>
</feature>
<feature type="compositionally biased region" description="Polar residues" evidence="1">
    <location>
        <begin position="1"/>
        <end position="11"/>
    </location>
</feature>
<evidence type="ECO:0000313" key="4">
    <source>
        <dbReference type="Proteomes" id="UP000467840"/>
    </source>
</evidence>
<evidence type="ECO:0000256" key="2">
    <source>
        <dbReference type="SAM" id="Phobius"/>
    </source>
</evidence>
<comment type="caution">
    <text evidence="3">The sequence shown here is derived from an EMBL/GenBank/DDBJ whole genome shotgun (WGS) entry which is preliminary data.</text>
</comment>
<evidence type="ECO:0000313" key="3">
    <source>
        <dbReference type="EMBL" id="KAF2312766.1"/>
    </source>
</evidence>
<gene>
    <name evidence="3" type="ORF">GH714_039956</name>
</gene>
<feature type="transmembrane region" description="Helical" evidence="2">
    <location>
        <begin position="235"/>
        <end position="255"/>
    </location>
</feature>
<keyword evidence="2" id="KW-1133">Transmembrane helix</keyword>
<proteinExistence type="predicted"/>
<dbReference type="AlphaFoldDB" id="A0A6A6MKT8"/>
<name>A0A6A6MKT8_HEVBR</name>
<protein>
    <submittedName>
        <fullName evidence="3">Uncharacterized protein</fullName>
    </submittedName>
</protein>
<dbReference type="EMBL" id="JAAGAX010000006">
    <property type="protein sequence ID" value="KAF2312766.1"/>
    <property type="molecule type" value="Genomic_DNA"/>
</dbReference>
<feature type="transmembrane region" description="Helical" evidence="2">
    <location>
        <begin position="350"/>
        <end position="370"/>
    </location>
</feature>
<keyword evidence="2" id="KW-0472">Membrane</keyword>
<feature type="transmembrane region" description="Helical" evidence="2">
    <location>
        <begin position="382"/>
        <end position="400"/>
    </location>
</feature>
<reference evidence="3 4" key="1">
    <citation type="journal article" date="2020" name="Mol. Plant">
        <title>The Chromosome-Based Rubber Tree Genome Provides New Insights into Spurge Genome Evolution and Rubber Biosynthesis.</title>
        <authorList>
            <person name="Liu J."/>
            <person name="Shi C."/>
            <person name="Shi C.C."/>
            <person name="Li W."/>
            <person name="Zhang Q.J."/>
            <person name="Zhang Y."/>
            <person name="Li K."/>
            <person name="Lu H.F."/>
            <person name="Shi C."/>
            <person name="Zhu S.T."/>
            <person name="Xiao Z.Y."/>
            <person name="Nan H."/>
            <person name="Yue Y."/>
            <person name="Zhu X.G."/>
            <person name="Wu Y."/>
            <person name="Hong X.N."/>
            <person name="Fan G.Y."/>
            <person name="Tong Y."/>
            <person name="Zhang D."/>
            <person name="Mao C.L."/>
            <person name="Liu Y.L."/>
            <person name="Hao S.J."/>
            <person name="Liu W.Q."/>
            <person name="Lv M.Q."/>
            <person name="Zhang H.B."/>
            <person name="Liu Y."/>
            <person name="Hu-Tang G.R."/>
            <person name="Wang J.P."/>
            <person name="Wang J.H."/>
            <person name="Sun Y.H."/>
            <person name="Ni S.B."/>
            <person name="Chen W.B."/>
            <person name="Zhang X.C."/>
            <person name="Jiao Y.N."/>
            <person name="Eichler E.E."/>
            <person name="Li G.H."/>
            <person name="Liu X."/>
            <person name="Gao L.Z."/>
        </authorList>
    </citation>
    <scope>NUCLEOTIDE SEQUENCE [LARGE SCALE GENOMIC DNA]</scope>
    <source>
        <strain evidence="4">cv. GT1</strain>
        <tissue evidence="3">Leaf</tissue>
    </source>
</reference>
<feature type="transmembrane region" description="Helical" evidence="2">
    <location>
        <begin position="180"/>
        <end position="198"/>
    </location>
</feature>
<accession>A0A6A6MKT8</accession>
<keyword evidence="4" id="KW-1185">Reference proteome</keyword>
<feature type="region of interest" description="Disordered" evidence="1">
    <location>
        <begin position="92"/>
        <end position="114"/>
    </location>
</feature>
<feature type="region of interest" description="Disordered" evidence="1">
    <location>
        <begin position="1"/>
        <end position="31"/>
    </location>
</feature>
<feature type="transmembrane region" description="Helical" evidence="2">
    <location>
        <begin position="321"/>
        <end position="338"/>
    </location>
</feature>
<evidence type="ECO:0000256" key="1">
    <source>
        <dbReference type="SAM" id="MobiDB-lite"/>
    </source>
</evidence>
<feature type="transmembrane region" description="Helical" evidence="2">
    <location>
        <begin position="261"/>
        <end position="279"/>
    </location>
</feature>
<feature type="compositionally biased region" description="Basic and acidic residues" evidence="1">
    <location>
        <begin position="144"/>
        <end position="154"/>
    </location>
</feature>
<feature type="compositionally biased region" description="Low complexity" evidence="1">
    <location>
        <begin position="92"/>
        <end position="110"/>
    </location>
</feature>
<dbReference type="Proteomes" id="UP000467840">
    <property type="component" value="Chromosome 14"/>
</dbReference>
<keyword evidence="2" id="KW-0812">Transmembrane</keyword>